<dbReference type="PANTHER" id="PTHR43330:SF8">
    <property type="entry name" value="METHIONINE AMINOPEPTIDASE 1D, MITOCHONDRIAL"/>
    <property type="match status" value="1"/>
</dbReference>
<protein>
    <recommendedName>
        <fullName evidence="6">Methionine aminopeptidase</fullName>
        <ecNumber evidence="6">3.4.11.18</ecNumber>
    </recommendedName>
</protein>
<dbReference type="InterPro" id="IPR002467">
    <property type="entry name" value="Pept_M24A_MAP1"/>
</dbReference>
<dbReference type="CDD" id="cd01086">
    <property type="entry name" value="MetAP1"/>
    <property type="match status" value="1"/>
</dbReference>
<evidence type="ECO:0000259" key="7">
    <source>
        <dbReference type="Pfam" id="PF00557"/>
    </source>
</evidence>
<dbReference type="PRINTS" id="PR00599">
    <property type="entry name" value="MAPEPTIDASE"/>
</dbReference>
<gene>
    <name evidence="8" type="ORF">L798_14558</name>
</gene>
<dbReference type="Gene3D" id="3.90.230.10">
    <property type="entry name" value="Creatinase/methionine aminopeptidase superfamily"/>
    <property type="match status" value="1"/>
</dbReference>
<dbReference type="InterPro" id="IPR036005">
    <property type="entry name" value="Creatinase/aminopeptidase-like"/>
</dbReference>
<feature type="binding site" evidence="5">
    <location>
        <position position="302"/>
    </location>
    <ligand>
        <name>a divalent metal cation</name>
        <dbReference type="ChEBI" id="CHEBI:60240"/>
        <label>2</label>
        <note>catalytic</note>
    </ligand>
</feature>
<feature type="binding site" evidence="5">
    <location>
        <position position="246"/>
    </location>
    <ligand>
        <name>substrate</name>
    </ligand>
</feature>
<evidence type="ECO:0000313" key="9">
    <source>
        <dbReference type="Proteomes" id="UP000027135"/>
    </source>
</evidence>
<evidence type="ECO:0000256" key="6">
    <source>
        <dbReference type="RuleBase" id="RU003653"/>
    </source>
</evidence>
<keyword evidence="3 5" id="KW-0479">Metal-binding</keyword>
<dbReference type="eggNOG" id="KOG2738">
    <property type="taxonomic scope" value="Eukaryota"/>
</dbReference>
<dbReference type="NCBIfam" id="TIGR00500">
    <property type="entry name" value="met_pdase_I"/>
    <property type="match status" value="1"/>
</dbReference>
<feature type="binding site" evidence="5">
    <location>
        <position position="176"/>
    </location>
    <ligand>
        <name>a divalent metal cation</name>
        <dbReference type="ChEBI" id="CHEBI:60240"/>
        <label>1</label>
    </ligand>
</feature>
<dbReference type="OrthoDB" id="3209743at2759"/>
<dbReference type="OMA" id="SSKMYVM"/>
<feature type="binding site" evidence="5">
    <location>
        <position position="165"/>
    </location>
    <ligand>
        <name>a divalent metal cation</name>
        <dbReference type="ChEBI" id="CHEBI:60240"/>
        <label>1</label>
    </ligand>
</feature>
<evidence type="ECO:0000256" key="5">
    <source>
        <dbReference type="HAMAP-Rule" id="MF_03174"/>
    </source>
</evidence>
<keyword evidence="1 5" id="KW-0031">Aminopeptidase</keyword>
<dbReference type="FunCoup" id="A0A067QPD7">
    <property type="interactions" value="143"/>
</dbReference>
<comment type="similarity">
    <text evidence="5">Belongs to the peptidase M24A family. Methionine aminopeptidase type 1 subfamily.</text>
</comment>
<dbReference type="GO" id="GO:0006508">
    <property type="term" value="P:proteolysis"/>
    <property type="evidence" value="ECO:0007669"/>
    <property type="project" value="UniProtKB-KW"/>
</dbReference>
<dbReference type="GO" id="GO:0004239">
    <property type="term" value="F:initiator methionyl aminopeptidase activity"/>
    <property type="evidence" value="ECO:0007669"/>
    <property type="project" value="UniProtKB-UniRule"/>
</dbReference>
<sequence length="320" mass="35554">MKSFLSLNSVLFCIQRRRFNLNNFWNRQWKRRDFGFYSVVKPGFVSKGHPVPEHISRPSYFDTFVPSPAPDEAEIKTPAQIKKIRDSCRLAQFILDSVGKYIKVGCTTDDIDAIVHSLTIENNAYPSPLNYRGFPKSVCTSVNNVACHGIPDDRPLEDGDIINVDVTVYLNGYHGDCSAMFLVGEVDKDGQALVKATELSLQRAISICRPGEYFCNIGNEVELVAHKAGFTVVPCFTGHGIGSYFHGPPDIYHCYNNYPGKMEAGMTFTIEPVLAQGSHEIVILEDGWTAVTLDNGRTAQCEHTVLITDDGAEILTDHVT</sequence>
<reference evidence="8 9" key="1">
    <citation type="journal article" date="2014" name="Nat. Commun.">
        <title>Molecular traces of alternative social organization in a termite genome.</title>
        <authorList>
            <person name="Terrapon N."/>
            <person name="Li C."/>
            <person name="Robertson H.M."/>
            <person name="Ji L."/>
            <person name="Meng X."/>
            <person name="Booth W."/>
            <person name="Chen Z."/>
            <person name="Childers C.P."/>
            <person name="Glastad K.M."/>
            <person name="Gokhale K."/>
            <person name="Gowin J."/>
            <person name="Gronenberg W."/>
            <person name="Hermansen R.A."/>
            <person name="Hu H."/>
            <person name="Hunt B.G."/>
            <person name="Huylmans A.K."/>
            <person name="Khalil S.M."/>
            <person name="Mitchell R.D."/>
            <person name="Munoz-Torres M.C."/>
            <person name="Mustard J.A."/>
            <person name="Pan H."/>
            <person name="Reese J.T."/>
            <person name="Scharf M.E."/>
            <person name="Sun F."/>
            <person name="Vogel H."/>
            <person name="Xiao J."/>
            <person name="Yang W."/>
            <person name="Yang Z."/>
            <person name="Yang Z."/>
            <person name="Zhou J."/>
            <person name="Zhu J."/>
            <person name="Brent C.S."/>
            <person name="Elsik C.G."/>
            <person name="Goodisman M.A."/>
            <person name="Liberles D.A."/>
            <person name="Roe R.M."/>
            <person name="Vargo E.L."/>
            <person name="Vilcinskas A."/>
            <person name="Wang J."/>
            <person name="Bornberg-Bauer E."/>
            <person name="Korb J."/>
            <person name="Zhang G."/>
            <person name="Liebig J."/>
        </authorList>
    </citation>
    <scope>NUCLEOTIDE SEQUENCE [LARGE SCALE GENOMIC DNA]</scope>
    <source>
        <tissue evidence="8">Whole organism</tissue>
    </source>
</reference>
<organism evidence="8 9">
    <name type="scientific">Zootermopsis nevadensis</name>
    <name type="common">Dampwood termite</name>
    <dbReference type="NCBI Taxonomy" id="136037"/>
    <lineage>
        <taxon>Eukaryota</taxon>
        <taxon>Metazoa</taxon>
        <taxon>Ecdysozoa</taxon>
        <taxon>Arthropoda</taxon>
        <taxon>Hexapoda</taxon>
        <taxon>Insecta</taxon>
        <taxon>Pterygota</taxon>
        <taxon>Neoptera</taxon>
        <taxon>Polyneoptera</taxon>
        <taxon>Dictyoptera</taxon>
        <taxon>Blattodea</taxon>
        <taxon>Blattoidea</taxon>
        <taxon>Termitoidae</taxon>
        <taxon>Termopsidae</taxon>
        <taxon>Zootermopsis</taxon>
    </lineage>
</organism>
<evidence type="ECO:0000256" key="4">
    <source>
        <dbReference type="ARBA" id="ARBA00022801"/>
    </source>
</evidence>
<evidence type="ECO:0000313" key="8">
    <source>
        <dbReference type="EMBL" id="KDR11489.1"/>
    </source>
</evidence>
<comment type="catalytic activity">
    <reaction evidence="5 6">
        <text>Release of N-terminal amino acids, preferentially methionine, from peptides and arylamides.</text>
        <dbReference type="EC" id="3.4.11.18"/>
    </reaction>
</comment>
<dbReference type="AlphaFoldDB" id="A0A067QPD7"/>
<feature type="binding site" evidence="5">
    <location>
        <position position="148"/>
    </location>
    <ligand>
        <name>substrate</name>
    </ligand>
</feature>
<comment type="function">
    <text evidence="6">Cotranslationally removes the N-terminal methionine from nascent proteins. The N-terminal methionine is often cleaved when the second residue in the primary sequence is small and uncharged (Met-Ala-, Cys, Gly, Pro, Ser, Thr, or Val).</text>
</comment>
<dbReference type="Proteomes" id="UP000027135">
    <property type="component" value="Unassembled WGS sequence"/>
</dbReference>
<name>A0A067QPD7_ZOONE</name>
<feature type="binding site" evidence="5">
    <location>
        <position position="271"/>
    </location>
    <ligand>
        <name>a divalent metal cation</name>
        <dbReference type="ChEBI" id="CHEBI:60240"/>
        <label>2</label>
        <note>catalytic</note>
    </ligand>
</feature>
<dbReference type="STRING" id="136037.A0A067QPD7"/>
<dbReference type="SUPFAM" id="SSF55920">
    <property type="entry name" value="Creatinase/aminopeptidase"/>
    <property type="match status" value="1"/>
</dbReference>
<keyword evidence="9" id="KW-1185">Reference proteome</keyword>
<keyword evidence="4 5" id="KW-0378">Hydrolase</keyword>
<dbReference type="PANTHER" id="PTHR43330">
    <property type="entry name" value="METHIONINE AMINOPEPTIDASE"/>
    <property type="match status" value="1"/>
</dbReference>
<dbReference type="EMBL" id="KK853095">
    <property type="protein sequence ID" value="KDR11489.1"/>
    <property type="molecule type" value="Genomic_DNA"/>
</dbReference>
<evidence type="ECO:0000256" key="3">
    <source>
        <dbReference type="ARBA" id="ARBA00022723"/>
    </source>
</evidence>
<feature type="binding site" evidence="5">
    <location>
        <position position="176"/>
    </location>
    <ligand>
        <name>a divalent metal cation</name>
        <dbReference type="ChEBI" id="CHEBI:60240"/>
        <label>2</label>
        <note>catalytic</note>
    </ligand>
</feature>
<dbReference type="HAMAP" id="MF_01974">
    <property type="entry name" value="MetAP_1"/>
    <property type="match status" value="1"/>
</dbReference>
<dbReference type="EC" id="3.4.11.18" evidence="6"/>
<proteinExistence type="inferred from homology"/>
<dbReference type="GO" id="GO:0070006">
    <property type="term" value="F:metalloaminopeptidase activity"/>
    <property type="evidence" value="ECO:0007669"/>
    <property type="project" value="UniProtKB-UniRule"/>
</dbReference>
<dbReference type="InParanoid" id="A0A067QPD7"/>
<dbReference type="InterPro" id="IPR001714">
    <property type="entry name" value="Pept_M24_MAP"/>
</dbReference>
<dbReference type="GO" id="GO:0046872">
    <property type="term" value="F:metal ion binding"/>
    <property type="evidence" value="ECO:0007669"/>
    <property type="project" value="UniProtKB-UniRule"/>
</dbReference>
<dbReference type="InterPro" id="IPR000994">
    <property type="entry name" value="Pept_M24"/>
</dbReference>
<evidence type="ECO:0000256" key="1">
    <source>
        <dbReference type="ARBA" id="ARBA00022438"/>
    </source>
</evidence>
<accession>A0A067QPD7</accession>
<feature type="binding site" evidence="5">
    <location>
        <position position="239"/>
    </location>
    <ligand>
        <name>a divalent metal cation</name>
        <dbReference type="ChEBI" id="CHEBI:60240"/>
        <label>2</label>
        <note>catalytic</note>
    </ligand>
</feature>
<keyword evidence="2 5" id="KW-0645">Protease</keyword>
<evidence type="ECO:0000256" key="2">
    <source>
        <dbReference type="ARBA" id="ARBA00022670"/>
    </source>
</evidence>
<dbReference type="Pfam" id="PF00557">
    <property type="entry name" value="Peptidase_M24"/>
    <property type="match status" value="1"/>
</dbReference>
<comment type="cofactor">
    <cofactor evidence="5">
        <name>Co(2+)</name>
        <dbReference type="ChEBI" id="CHEBI:48828"/>
    </cofactor>
    <cofactor evidence="5">
        <name>Zn(2+)</name>
        <dbReference type="ChEBI" id="CHEBI:29105"/>
    </cofactor>
    <cofactor evidence="5">
        <name>Mn(2+)</name>
        <dbReference type="ChEBI" id="CHEBI:29035"/>
    </cofactor>
    <cofactor evidence="5">
        <name>Fe(2+)</name>
        <dbReference type="ChEBI" id="CHEBI:29033"/>
    </cofactor>
    <text evidence="5">Binds 2 divalent metal cations per subunit. Has a high-affinity and a low affinity metal-binding site. The true nature of the physiological cofactor is under debate. The enzyme is active with cobalt, zinc, manganese or divalent iron ions. Most likely, methionine aminopeptidases function as mononuclear Fe(2+)-metalloproteases under physiological conditions, and the catalytically relevant metal-binding site has been assigned to the histidine-containing high-affinity site.</text>
</comment>
<feature type="binding site" evidence="5">
    <location>
        <position position="302"/>
    </location>
    <ligand>
        <name>a divalent metal cation</name>
        <dbReference type="ChEBI" id="CHEBI:60240"/>
        <label>1</label>
    </ligand>
</feature>
<feature type="domain" description="Peptidase M24" evidence="7">
    <location>
        <begin position="83"/>
        <end position="309"/>
    </location>
</feature>